<dbReference type="AlphaFoldDB" id="A0A1R3X972"/>
<dbReference type="GO" id="GO:0047974">
    <property type="term" value="F:guanosine deaminase activity"/>
    <property type="evidence" value="ECO:0007669"/>
    <property type="project" value="TreeGrafter"/>
</dbReference>
<protein>
    <submittedName>
        <fullName evidence="2">tRNA(Arg) A34 adenosine deaminase TadA</fullName>
    </submittedName>
</protein>
<evidence type="ECO:0000259" key="1">
    <source>
        <dbReference type="PROSITE" id="PS51747"/>
    </source>
</evidence>
<gene>
    <name evidence="2" type="ORF">SAMN05421849_2440</name>
</gene>
<dbReference type="STRING" id="515897.SAMN05421849_2440"/>
<organism evidence="2 3">
    <name type="scientific">Pontibaca methylaminivorans</name>
    <dbReference type="NCBI Taxonomy" id="515897"/>
    <lineage>
        <taxon>Bacteria</taxon>
        <taxon>Pseudomonadati</taxon>
        <taxon>Pseudomonadota</taxon>
        <taxon>Alphaproteobacteria</taxon>
        <taxon>Rhodobacterales</taxon>
        <taxon>Roseobacteraceae</taxon>
        <taxon>Pontibaca</taxon>
    </lineage>
</organism>
<dbReference type="InterPro" id="IPR016193">
    <property type="entry name" value="Cytidine_deaminase-like"/>
</dbReference>
<dbReference type="PANTHER" id="PTHR11079:SF161">
    <property type="entry name" value="CMP_DCMP-TYPE DEAMINASE DOMAIN-CONTAINING PROTEIN"/>
    <property type="match status" value="1"/>
</dbReference>
<dbReference type="RefSeq" id="WP_076650306.1">
    <property type="nucleotide sequence ID" value="NZ_FTPS01000002.1"/>
</dbReference>
<dbReference type="SUPFAM" id="SSF53927">
    <property type="entry name" value="Cytidine deaminase-like"/>
    <property type="match status" value="1"/>
</dbReference>
<dbReference type="CDD" id="cd01285">
    <property type="entry name" value="nucleoside_deaminase"/>
    <property type="match status" value="1"/>
</dbReference>
<reference evidence="2 3" key="1">
    <citation type="submission" date="2017-01" db="EMBL/GenBank/DDBJ databases">
        <authorList>
            <person name="Mah S.A."/>
            <person name="Swanson W.J."/>
            <person name="Moy G.W."/>
            <person name="Vacquier V.D."/>
        </authorList>
    </citation>
    <scope>NUCLEOTIDE SEQUENCE [LARGE SCALE GENOMIC DNA]</scope>
    <source>
        <strain evidence="2 3">DSM 21219</strain>
    </source>
</reference>
<dbReference type="InterPro" id="IPR002125">
    <property type="entry name" value="CMP_dCMP_dom"/>
</dbReference>
<dbReference type="Proteomes" id="UP000192455">
    <property type="component" value="Unassembled WGS sequence"/>
</dbReference>
<name>A0A1R3X972_9RHOB</name>
<dbReference type="EMBL" id="FTPS01000002">
    <property type="protein sequence ID" value="SIT86830.1"/>
    <property type="molecule type" value="Genomic_DNA"/>
</dbReference>
<dbReference type="PROSITE" id="PS51747">
    <property type="entry name" value="CYT_DCMP_DEAMINASES_2"/>
    <property type="match status" value="1"/>
</dbReference>
<proteinExistence type="predicted"/>
<evidence type="ECO:0000313" key="3">
    <source>
        <dbReference type="Proteomes" id="UP000192455"/>
    </source>
</evidence>
<keyword evidence="3" id="KW-1185">Reference proteome</keyword>
<dbReference type="Gene3D" id="3.40.140.10">
    <property type="entry name" value="Cytidine Deaminase, domain 2"/>
    <property type="match status" value="1"/>
</dbReference>
<evidence type="ECO:0000313" key="2">
    <source>
        <dbReference type="EMBL" id="SIT86830.1"/>
    </source>
</evidence>
<accession>A0A1R3X972</accession>
<dbReference type="Pfam" id="PF00383">
    <property type="entry name" value="dCMP_cyt_deam_1"/>
    <property type="match status" value="1"/>
</dbReference>
<feature type="domain" description="CMP/dCMP-type deaminase" evidence="1">
    <location>
        <begin position="3"/>
        <end position="116"/>
    </location>
</feature>
<dbReference type="PANTHER" id="PTHR11079">
    <property type="entry name" value="CYTOSINE DEAMINASE FAMILY MEMBER"/>
    <property type="match status" value="1"/>
</dbReference>
<dbReference type="GO" id="GO:0006152">
    <property type="term" value="P:purine nucleoside catabolic process"/>
    <property type="evidence" value="ECO:0007669"/>
    <property type="project" value="TreeGrafter"/>
</dbReference>
<sequence>MNDDGPDHLGEAIALAEGNVRTGGRPFGAVLVRDGVVLGAAVNEAHLSGDPTDHAELLAIRRAVRDYGVAALAGATIHASGQPCPMCLGACHAVGIARVVFAGSNAEGAPHGLSSQSALERICRLLGPESGSPEPECEPGMRVEHKPRPDRIAALYRDWVGRAQG</sequence>
<dbReference type="OrthoDB" id="9802676at2"/>